<feature type="signal peptide" evidence="1">
    <location>
        <begin position="1"/>
        <end position="21"/>
    </location>
</feature>
<reference evidence="2 3" key="1">
    <citation type="submission" date="2024-02" db="EMBL/GenBank/DDBJ databases">
        <title>A Gaetbulibacter species isolated from tidal flats and genomic insights of their niches.</title>
        <authorList>
            <person name="Ye Y."/>
        </authorList>
    </citation>
    <scope>NUCLEOTIDE SEQUENCE [LARGE SCALE GENOMIC DNA]</scope>
    <source>
        <strain evidence="2 3">KYW382</strain>
    </source>
</reference>
<dbReference type="Gene3D" id="3.10.450.50">
    <property type="match status" value="1"/>
</dbReference>
<accession>A0ABW7N140</accession>
<dbReference type="EMBL" id="JBAWKB010000004">
    <property type="protein sequence ID" value="MFH6772781.1"/>
    <property type="molecule type" value="Genomic_DNA"/>
</dbReference>
<organism evidence="2 3">
    <name type="scientific">Gaetbulibacter aestuarii</name>
    <dbReference type="NCBI Taxonomy" id="1502358"/>
    <lineage>
        <taxon>Bacteria</taxon>
        <taxon>Pseudomonadati</taxon>
        <taxon>Bacteroidota</taxon>
        <taxon>Flavobacteriia</taxon>
        <taxon>Flavobacteriales</taxon>
        <taxon>Flavobacteriaceae</taxon>
        <taxon>Gaetbulibacter</taxon>
    </lineage>
</organism>
<keyword evidence="3" id="KW-1185">Reference proteome</keyword>
<dbReference type="InterPro" id="IPR039437">
    <property type="entry name" value="FrzH/put_lumazine-bd"/>
</dbReference>
<proteinExistence type="predicted"/>
<comment type="caution">
    <text evidence="2">The sequence shown here is derived from an EMBL/GenBank/DDBJ whole genome shotgun (WGS) entry which is preliminary data.</text>
</comment>
<name>A0ABW7N140_9FLAO</name>
<gene>
    <name evidence="2" type="ORF">V8G58_12630</name>
</gene>
<dbReference type="RefSeq" id="WP_344741757.1">
    <property type="nucleotide sequence ID" value="NZ_BAABAY010000006.1"/>
</dbReference>
<evidence type="ECO:0000256" key="1">
    <source>
        <dbReference type="SAM" id="SignalP"/>
    </source>
</evidence>
<evidence type="ECO:0000313" key="3">
    <source>
        <dbReference type="Proteomes" id="UP001610100"/>
    </source>
</evidence>
<dbReference type="Pfam" id="PF12893">
    <property type="entry name" value="Lumazine_bd_2"/>
    <property type="match status" value="1"/>
</dbReference>
<sequence>MKFGKPIYKTCFILMLSIVFATTSYGQSNEQEQVKATIKTFFDGFHKGDSSMVASVMTRDAILQTIGKNKAGKTLLRQEGLDGLLKAIAYRPDDQKWDERLLDYDINIDGAMAHAWTPYEFWFNDAFSHCGVNSFQLFKSENGWKIIYLIDTRRRTGCTKAE</sequence>
<feature type="chain" id="PRO_5045459550" evidence="1">
    <location>
        <begin position="22"/>
        <end position="162"/>
    </location>
</feature>
<dbReference type="SUPFAM" id="SSF54427">
    <property type="entry name" value="NTF2-like"/>
    <property type="match status" value="1"/>
</dbReference>
<dbReference type="InterPro" id="IPR032710">
    <property type="entry name" value="NTF2-like_dom_sf"/>
</dbReference>
<keyword evidence="1" id="KW-0732">Signal</keyword>
<dbReference type="Proteomes" id="UP001610100">
    <property type="component" value="Unassembled WGS sequence"/>
</dbReference>
<evidence type="ECO:0000313" key="2">
    <source>
        <dbReference type="EMBL" id="MFH6772781.1"/>
    </source>
</evidence>
<protein>
    <submittedName>
        <fullName evidence="2">Nuclear transport factor 2 family protein</fullName>
    </submittedName>
</protein>